<gene>
    <name evidence="2" type="ORF">RJ639_001883</name>
</gene>
<dbReference type="InterPro" id="IPR029472">
    <property type="entry name" value="Copia-like_N"/>
</dbReference>
<evidence type="ECO:0000313" key="2">
    <source>
        <dbReference type="EMBL" id="KAK3042288.1"/>
    </source>
</evidence>
<dbReference type="EMBL" id="JAVXUP010000022">
    <property type="protein sequence ID" value="KAK3042288.1"/>
    <property type="molecule type" value="Genomic_DNA"/>
</dbReference>
<dbReference type="PANTHER" id="PTHR37610">
    <property type="entry name" value="CCHC-TYPE DOMAIN-CONTAINING PROTEIN"/>
    <property type="match status" value="1"/>
</dbReference>
<dbReference type="Pfam" id="PF14244">
    <property type="entry name" value="Retrotran_gag_3"/>
    <property type="match status" value="1"/>
</dbReference>
<accession>A0AA88X9H7</accession>
<dbReference type="PANTHER" id="PTHR37610:SF101">
    <property type="entry name" value="(RAPE) HYPOTHETICAL PROTEIN"/>
    <property type="match status" value="1"/>
</dbReference>
<keyword evidence="3" id="KW-1185">Reference proteome</keyword>
<reference evidence="2" key="1">
    <citation type="submission" date="2022-12" db="EMBL/GenBank/DDBJ databases">
        <title>Draft genome assemblies for two species of Escallonia (Escalloniales).</title>
        <authorList>
            <person name="Chanderbali A."/>
            <person name="Dervinis C."/>
            <person name="Anghel I."/>
            <person name="Soltis D."/>
            <person name="Soltis P."/>
            <person name="Zapata F."/>
        </authorList>
    </citation>
    <scope>NUCLEOTIDE SEQUENCE</scope>
    <source>
        <strain evidence="2">UCBG64.0493</strain>
        <tissue evidence="2">Leaf</tissue>
    </source>
</reference>
<evidence type="ECO:0000313" key="3">
    <source>
        <dbReference type="Proteomes" id="UP001188597"/>
    </source>
</evidence>
<proteinExistence type="predicted"/>
<sequence length="94" mass="10430">MVVVLRGSYVVGAVSIESFFTETKAEDDGKDATQRKTISPYDLTTNDNPGIIITQVQLKGKNYDEWAGSIQTAMRARKKFGFIDGTIKRPNKNS</sequence>
<feature type="domain" description="Retrotransposon Copia-like N-terminal" evidence="1">
    <location>
        <begin position="46"/>
        <end position="91"/>
    </location>
</feature>
<dbReference type="AlphaFoldDB" id="A0AA88X9H7"/>
<comment type="caution">
    <text evidence="2">The sequence shown here is derived from an EMBL/GenBank/DDBJ whole genome shotgun (WGS) entry which is preliminary data.</text>
</comment>
<organism evidence="2 3">
    <name type="scientific">Escallonia herrerae</name>
    <dbReference type="NCBI Taxonomy" id="1293975"/>
    <lineage>
        <taxon>Eukaryota</taxon>
        <taxon>Viridiplantae</taxon>
        <taxon>Streptophyta</taxon>
        <taxon>Embryophyta</taxon>
        <taxon>Tracheophyta</taxon>
        <taxon>Spermatophyta</taxon>
        <taxon>Magnoliopsida</taxon>
        <taxon>eudicotyledons</taxon>
        <taxon>Gunneridae</taxon>
        <taxon>Pentapetalae</taxon>
        <taxon>asterids</taxon>
        <taxon>campanulids</taxon>
        <taxon>Escalloniales</taxon>
        <taxon>Escalloniaceae</taxon>
        <taxon>Escallonia</taxon>
    </lineage>
</organism>
<evidence type="ECO:0000259" key="1">
    <source>
        <dbReference type="Pfam" id="PF14244"/>
    </source>
</evidence>
<dbReference type="Proteomes" id="UP001188597">
    <property type="component" value="Unassembled WGS sequence"/>
</dbReference>
<protein>
    <recommendedName>
        <fullName evidence="1">Retrotransposon Copia-like N-terminal domain-containing protein</fullName>
    </recommendedName>
</protein>
<name>A0AA88X9H7_9ASTE</name>